<reference evidence="2 3" key="1">
    <citation type="submission" date="2017-04" db="EMBL/GenBank/DDBJ databases">
        <authorList>
            <person name="Afonso C.L."/>
            <person name="Miller P.J."/>
            <person name="Scott M.A."/>
            <person name="Spackman E."/>
            <person name="Goraichik I."/>
            <person name="Dimitrov K.M."/>
            <person name="Suarez D.L."/>
            <person name="Swayne D.E."/>
        </authorList>
    </citation>
    <scope>NUCLEOTIDE SEQUENCE [LARGE SCALE GENOMIC DNA]</scope>
    <source>
        <strain evidence="2 3">DSM 43828</strain>
    </source>
</reference>
<keyword evidence="3" id="KW-1185">Reference proteome</keyword>
<protein>
    <submittedName>
        <fullName evidence="2">Uncharacterized protein</fullName>
    </submittedName>
</protein>
<feature type="coiled-coil region" evidence="1">
    <location>
        <begin position="56"/>
        <end position="83"/>
    </location>
</feature>
<evidence type="ECO:0000313" key="2">
    <source>
        <dbReference type="EMBL" id="SMD26031.1"/>
    </source>
</evidence>
<name>A0A1Y5Y887_KIBAR</name>
<dbReference type="OrthoDB" id="581239at2"/>
<dbReference type="AlphaFoldDB" id="A0A1Y5Y887"/>
<dbReference type="Proteomes" id="UP000192674">
    <property type="component" value="Unassembled WGS sequence"/>
</dbReference>
<evidence type="ECO:0000256" key="1">
    <source>
        <dbReference type="SAM" id="Coils"/>
    </source>
</evidence>
<proteinExistence type="predicted"/>
<organism evidence="2 3">
    <name type="scientific">Kibdelosporangium aridum</name>
    <dbReference type="NCBI Taxonomy" id="2030"/>
    <lineage>
        <taxon>Bacteria</taxon>
        <taxon>Bacillati</taxon>
        <taxon>Actinomycetota</taxon>
        <taxon>Actinomycetes</taxon>
        <taxon>Pseudonocardiales</taxon>
        <taxon>Pseudonocardiaceae</taxon>
        <taxon>Kibdelosporangium</taxon>
    </lineage>
</organism>
<sequence>MQERRQAVLLLAGGPRQQASQPQIGANADTLKAAGTPSISCPAVADRLPAVPDQARTEVDQNLRLLDKQIAEANQRLAREQNQRDPNFVNNAILGALRSKRVATLDRMAIAIGRNAPRPANLVSLADCDLSYGAHTGHGSTAEPAPKHPNRPR</sequence>
<keyword evidence="1" id="KW-0175">Coiled coil</keyword>
<dbReference type="RefSeq" id="WP_084433811.1">
    <property type="nucleotide sequence ID" value="NZ_FWXV01000012.1"/>
</dbReference>
<accession>A0A1Y5Y887</accession>
<dbReference type="EMBL" id="FWXV01000012">
    <property type="protein sequence ID" value="SMD26031.1"/>
    <property type="molecule type" value="Genomic_DNA"/>
</dbReference>
<evidence type="ECO:0000313" key="3">
    <source>
        <dbReference type="Proteomes" id="UP000192674"/>
    </source>
</evidence>
<gene>
    <name evidence="2" type="ORF">SAMN05661093_09609</name>
</gene>